<keyword evidence="4 7" id="KW-0560">Oxidoreductase</keyword>
<keyword evidence="7" id="KW-0809">Transit peptide</keyword>
<dbReference type="AlphaFoldDB" id="A0AAD4C1M2"/>
<dbReference type="InterPro" id="IPR015422">
    <property type="entry name" value="PyrdxlP-dep_Trfase_small"/>
</dbReference>
<dbReference type="GO" id="GO:0005960">
    <property type="term" value="C:glycine cleavage complex"/>
    <property type="evidence" value="ECO:0007669"/>
    <property type="project" value="TreeGrafter"/>
</dbReference>
<dbReference type="InterPro" id="IPR049315">
    <property type="entry name" value="GDC-P_N"/>
</dbReference>
<evidence type="ECO:0000259" key="9">
    <source>
        <dbReference type="Pfam" id="PF21478"/>
    </source>
</evidence>
<feature type="domain" description="Glycine cleavage system P-protein N-terminal" evidence="8">
    <location>
        <begin position="44"/>
        <end position="496"/>
    </location>
</feature>
<dbReference type="FunFam" id="3.90.1150.10:FF:000097">
    <property type="entry name" value="Glycine cleavage system P protein"/>
    <property type="match status" value="1"/>
</dbReference>
<reference evidence="10" key="1">
    <citation type="submission" date="2019-10" db="EMBL/GenBank/DDBJ databases">
        <authorList>
            <consortium name="DOE Joint Genome Institute"/>
            <person name="Kuo A."/>
            <person name="Miyauchi S."/>
            <person name="Kiss E."/>
            <person name="Drula E."/>
            <person name="Kohler A."/>
            <person name="Sanchez-Garcia M."/>
            <person name="Andreopoulos B."/>
            <person name="Barry K.W."/>
            <person name="Bonito G."/>
            <person name="Buee M."/>
            <person name="Carver A."/>
            <person name="Chen C."/>
            <person name="Cichocki N."/>
            <person name="Clum A."/>
            <person name="Culley D."/>
            <person name="Crous P.W."/>
            <person name="Fauchery L."/>
            <person name="Girlanda M."/>
            <person name="Hayes R."/>
            <person name="Keri Z."/>
            <person name="LaButti K."/>
            <person name="Lipzen A."/>
            <person name="Lombard V."/>
            <person name="Magnuson J."/>
            <person name="Maillard F."/>
            <person name="Morin E."/>
            <person name="Murat C."/>
            <person name="Nolan M."/>
            <person name="Ohm R."/>
            <person name="Pangilinan J."/>
            <person name="Pereira M."/>
            <person name="Perotto S."/>
            <person name="Peter M."/>
            <person name="Riley R."/>
            <person name="Sitrit Y."/>
            <person name="Stielow B."/>
            <person name="Szollosi G."/>
            <person name="Zifcakova L."/>
            <person name="Stursova M."/>
            <person name="Spatafora J.W."/>
            <person name="Tedersoo L."/>
            <person name="Vaario L.-M."/>
            <person name="Yamada A."/>
            <person name="Yan M."/>
            <person name="Wang P."/>
            <person name="Xu J."/>
            <person name="Bruns T."/>
            <person name="Baldrian P."/>
            <person name="Vilgalys R."/>
            <person name="Henrissat B."/>
            <person name="Grigoriev I.V."/>
            <person name="Hibbett D."/>
            <person name="Nagy L.G."/>
            <person name="Martin F.M."/>
        </authorList>
    </citation>
    <scope>NUCLEOTIDE SEQUENCE</scope>
    <source>
        <strain evidence="10">BED1</strain>
    </source>
</reference>
<organism evidence="10 11">
    <name type="scientific">Boletus edulis BED1</name>
    <dbReference type="NCBI Taxonomy" id="1328754"/>
    <lineage>
        <taxon>Eukaryota</taxon>
        <taxon>Fungi</taxon>
        <taxon>Dikarya</taxon>
        <taxon>Basidiomycota</taxon>
        <taxon>Agaricomycotina</taxon>
        <taxon>Agaricomycetes</taxon>
        <taxon>Agaricomycetidae</taxon>
        <taxon>Boletales</taxon>
        <taxon>Boletineae</taxon>
        <taxon>Boletaceae</taxon>
        <taxon>Boletoideae</taxon>
        <taxon>Boletus</taxon>
    </lineage>
</organism>
<comment type="catalytic activity">
    <reaction evidence="5 7">
        <text>N(6)-[(R)-lipoyl]-L-lysyl-[glycine-cleavage complex H protein] + glycine + H(+) = N(6)-[(R)-S(8)-aminomethyldihydrolipoyl]-L-lysyl-[glycine-cleavage complex H protein] + CO2</text>
        <dbReference type="Rhea" id="RHEA:24304"/>
        <dbReference type="Rhea" id="RHEA-COMP:10494"/>
        <dbReference type="Rhea" id="RHEA-COMP:10495"/>
        <dbReference type="ChEBI" id="CHEBI:15378"/>
        <dbReference type="ChEBI" id="CHEBI:16526"/>
        <dbReference type="ChEBI" id="CHEBI:57305"/>
        <dbReference type="ChEBI" id="CHEBI:83099"/>
        <dbReference type="ChEBI" id="CHEBI:83143"/>
        <dbReference type="EC" id="1.4.4.2"/>
    </reaction>
</comment>
<keyword evidence="7" id="KW-0496">Mitochondrion</keyword>
<gene>
    <name evidence="10" type="ORF">L210DRAFT_2918493</name>
</gene>
<dbReference type="FunFam" id="3.40.640.10:FF:000007">
    <property type="entry name" value="glycine dehydrogenase (Decarboxylating), mitochondrial"/>
    <property type="match status" value="1"/>
</dbReference>
<keyword evidence="11" id="KW-1185">Reference proteome</keyword>
<accession>A0AAD4C1M2</accession>
<dbReference type="Gene3D" id="3.40.640.10">
    <property type="entry name" value="Type I PLP-dependent aspartate aminotransferase-like (Major domain)"/>
    <property type="match status" value="2"/>
</dbReference>
<dbReference type="InterPro" id="IPR015424">
    <property type="entry name" value="PyrdxlP-dep_Trfase"/>
</dbReference>
<evidence type="ECO:0000256" key="2">
    <source>
        <dbReference type="ARBA" id="ARBA00010756"/>
    </source>
</evidence>
<dbReference type="GO" id="GO:0004375">
    <property type="term" value="F:glycine dehydrogenase (decarboxylating) activity"/>
    <property type="evidence" value="ECO:0007669"/>
    <property type="project" value="UniProtKB-UniRule"/>
</dbReference>
<dbReference type="GO" id="GO:0016594">
    <property type="term" value="F:glycine binding"/>
    <property type="evidence" value="ECO:0007669"/>
    <property type="project" value="TreeGrafter"/>
</dbReference>
<feature type="modified residue" description="N6-(pyridoxal phosphate)lysine" evidence="6">
    <location>
        <position position="763"/>
    </location>
</feature>
<feature type="domain" description="Glycine dehydrogenase C-terminal" evidence="9">
    <location>
        <begin position="835"/>
        <end position="956"/>
    </location>
</feature>
<comment type="similarity">
    <text evidence="2 7">Belongs to the GcvP family.</text>
</comment>
<evidence type="ECO:0000256" key="6">
    <source>
        <dbReference type="PIRSR" id="PIRSR603437-50"/>
    </source>
</evidence>
<evidence type="ECO:0000256" key="1">
    <source>
        <dbReference type="ARBA" id="ARBA00001933"/>
    </source>
</evidence>
<dbReference type="GO" id="GO:0019464">
    <property type="term" value="P:glycine decarboxylation via glycine cleavage system"/>
    <property type="evidence" value="ECO:0007669"/>
    <property type="project" value="TreeGrafter"/>
</dbReference>
<dbReference type="CDD" id="cd00613">
    <property type="entry name" value="GDC-P"/>
    <property type="match status" value="1"/>
</dbReference>
<protein>
    <recommendedName>
        <fullName evidence="7">Glycine cleavage system P protein</fullName>
        <ecNumber evidence="7">1.4.4.2</ecNumber>
    </recommendedName>
</protein>
<evidence type="ECO:0000256" key="7">
    <source>
        <dbReference type="RuleBase" id="RU364056"/>
    </source>
</evidence>
<comment type="function">
    <text evidence="7">The glycine cleavage system catalyzes the degradation of glycine.</text>
</comment>
<dbReference type="NCBIfam" id="TIGR00461">
    <property type="entry name" value="gcvP"/>
    <property type="match status" value="1"/>
</dbReference>
<dbReference type="EMBL" id="WHUW01000005">
    <property type="protein sequence ID" value="KAF8445594.1"/>
    <property type="molecule type" value="Genomic_DNA"/>
</dbReference>
<name>A0AAD4C1M2_BOLED</name>
<keyword evidence="3 6" id="KW-0663">Pyridoxal phosphate</keyword>
<dbReference type="Pfam" id="PF21478">
    <property type="entry name" value="GcvP2_C"/>
    <property type="match status" value="1"/>
</dbReference>
<comment type="cofactor">
    <cofactor evidence="1 6 7">
        <name>pyridoxal 5'-phosphate</name>
        <dbReference type="ChEBI" id="CHEBI:597326"/>
    </cofactor>
</comment>
<dbReference type="InterPro" id="IPR049316">
    <property type="entry name" value="GDC-P_C"/>
</dbReference>
<sequence length="1017" mass="109937">MAALRSAPALRLARLAALPRRAPRCPATAKAPSPLFDSLDTFTDRHVGPDDHETSFMLSKLGYDSLDSFLAATVPPTIRIPATTISDVTMPALSESELHARAKALGSQNRKFKSYIGMGYHNAVVPPVILRNVSEVFLIRSLPTCLTLSQVMENPAWYTPYTPYQPEVAQGRLESLVNYQTMIASLTGMDIANASLLDEATAAAEGMVMSYVHSGQKRKSFFVDSAVLPQTIAVLRTRAKGSGIRLLVGDSRAALEDPELRADLAGILLQYPDVNGQISDYRTLADQVHASGALVVCATDLLALTLLTPPGEWGADIVLGNSARFGVPAGYGGPHGAFFAVTDGLKRKMPGRLIGRSKDTMGNPAYRLALQTREQHIRREKATSNICTSQALLANMAAMYAIYHGPVGLTRIAEKIHLFTQLLHAGVERLGFRVVNNAYFDTLTIDVSPVCKSAEVVHAAAALKSINLRRVDSTHVGVTLDESVGYEDLETLVSVFSTTTSGPTEVLASIPEPIATALPASLVRSSEFLPHPVFNTHHSETEMLRYIFHLASKDLSLVHTMIPLGSCTMKLNSTSSMIPLTWPEFGGVHPFAPVDQVEGYKQIIKELETDLCKITGFHSCSIQPNSGAAGEYAGLTVIRAYHESRGEGHRDVCLIPLSAHGTNPASAVMAGLKVVPVKTHGDGNLDLADLKAKAEKHKDNLAAFMITYPSTFGVFEDGVTEACKIIHKNGGQVYLDGANLNAQVGLTNPATCGGDVCHLNLHKTFAIPHGGGGPGVGPICVAEHLAPFLPSHPLVQTGGEKGINAVSAGPFGSASILLISWAYIKMLGGNGLSHSTNVALLSANYMAQRLAGHYTLRFKNDNGRVAHELLIDLAEFDKAAGLKVIDFAKRLQDYGFHPPTCSWPISTCMLIEPTESETLEEIDRFCDAMIQIRKEVEDIISGKQPRDNNLLKNAPHPLSAIVLSEKEWNRPYSREEAAYPTPWLREKKFWPTVSRIDDAFGDLNLLCDCPSVEELAS</sequence>
<evidence type="ECO:0000256" key="5">
    <source>
        <dbReference type="ARBA" id="ARBA00049026"/>
    </source>
</evidence>
<comment type="subcellular location">
    <subcellularLocation>
        <location evidence="7">Mitochondrion</location>
    </subcellularLocation>
</comment>
<dbReference type="GO" id="GO:0005739">
    <property type="term" value="C:mitochondrion"/>
    <property type="evidence" value="ECO:0007669"/>
    <property type="project" value="UniProtKB-SubCell"/>
</dbReference>
<dbReference type="FunFam" id="3.40.640.10:FF:000005">
    <property type="entry name" value="Glycine dehydrogenase (decarboxylating), mitochondrial"/>
    <property type="match status" value="1"/>
</dbReference>
<reference evidence="10" key="2">
    <citation type="journal article" date="2020" name="Nat. Commun.">
        <title>Large-scale genome sequencing of mycorrhizal fungi provides insights into the early evolution of symbiotic traits.</title>
        <authorList>
            <person name="Miyauchi S."/>
            <person name="Kiss E."/>
            <person name="Kuo A."/>
            <person name="Drula E."/>
            <person name="Kohler A."/>
            <person name="Sanchez-Garcia M."/>
            <person name="Morin E."/>
            <person name="Andreopoulos B."/>
            <person name="Barry K.W."/>
            <person name="Bonito G."/>
            <person name="Buee M."/>
            <person name="Carver A."/>
            <person name="Chen C."/>
            <person name="Cichocki N."/>
            <person name="Clum A."/>
            <person name="Culley D."/>
            <person name="Crous P.W."/>
            <person name="Fauchery L."/>
            <person name="Girlanda M."/>
            <person name="Hayes R.D."/>
            <person name="Keri Z."/>
            <person name="LaButti K."/>
            <person name="Lipzen A."/>
            <person name="Lombard V."/>
            <person name="Magnuson J."/>
            <person name="Maillard F."/>
            <person name="Murat C."/>
            <person name="Nolan M."/>
            <person name="Ohm R.A."/>
            <person name="Pangilinan J."/>
            <person name="Pereira M.F."/>
            <person name="Perotto S."/>
            <person name="Peter M."/>
            <person name="Pfister S."/>
            <person name="Riley R."/>
            <person name="Sitrit Y."/>
            <person name="Stielow J.B."/>
            <person name="Szollosi G."/>
            <person name="Zifcakova L."/>
            <person name="Stursova M."/>
            <person name="Spatafora J.W."/>
            <person name="Tedersoo L."/>
            <person name="Vaario L.M."/>
            <person name="Yamada A."/>
            <person name="Yan M."/>
            <person name="Wang P."/>
            <person name="Xu J."/>
            <person name="Bruns T."/>
            <person name="Baldrian P."/>
            <person name="Vilgalys R."/>
            <person name="Dunand C."/>
            <person name="Henrissat B."/>
            <person name="Grigoriev I.V."/>
            <person name="Hibbett D."/>
            <person name="Nagy L.G."/>
            <person name="Martin F.M."/>
        </authorList>
    </citation>
    <scope>NUCLEOTIDE SEQUENCE</scope>
    <source>
        <strain evidence="10">BED1</strain>
    </source>
</reference>
<dbReference type="Proteomes" id="UP001194468">
    <property type="component" value="Unassembled WGS sequence"/>
</dbReference>
<evidence type="ECO:0000259" key="8">
    <source>
        <dbReference type="Pfam" id="PF02347"/>
    </source>
</evidence>
<dbReference type="GO" id="GO:0030170">
    <property type="term" value="F:pyridoxal phosphate binding"/>
    <property type="evidence" value="ECO:0007669"/>
    <property type="project" value="TreeGrafter"/>
</dbReference>
<evidence type="ECO:0000256" key="4">
    <source>
        <dbReference type="ARBA" id="ARBA00023002"/>
    </source>
</evidence>
<comment type="subunit">
    <text evidence="7">The glycine cleavage system is composed of four proteins: P, T, L and H.</text>
</comment>
<dbReference type="InterPro" id="IPR015421">
    <property type="entry name" value="PyrdxlP-dep_Trfase_major"/>
</dbReference>
<dbReference type="InterPro" id="IPR003437">
    <property type="entry name" value="GcvP"/>
</dbReference>
<comment type="caution">
    <text evidence="10">The sequence shown here is derived from an EMBL/GenBank/DDBJ whole genome shotgun (WGS) entry which is preliminary data.</text>
</comment>
<evidence type="ECO:0000313" key="11">
    <source>
        <dbReference type="Proteomes" id="UP001194468"/>
    </source>
</evidence>
<feature type="domain" description="Glycine cleavage system P-protein N-terminal" evidence="8">
    <location>
        <begin position="516"/>
        <end position="790"/>
    </location>
</feature>
<proteinExistence type="inferred from homology"/>
<dbReference type="PANTHER" id="PTHR11773">
    <property type="entry name" value="GLYCINE DEHYDROGENASE, DECARBOXYLATING"/>
    <property type="match status" value="1"/>
</dbReference>
<dbReference type="Gene3D" id="3.90.1150.10">
    <property type="entry name" value="Aspartate Aminotransferase, domain 1"/>
    <property type="match status" value="1"/>
</dbReference>
<evidence type="ECO:0000256" key="3">
    <source>
        <dbReference type="ARBA" id="ARBA00022898"/>
    </source>
</evidence>
<dbReference type="Pfam" id="PF02347">
    <property type="entry name" value="GDC-P"/>
    <property type="match status" value="2"/>
</dbReference>
<dbReference type="InterPro" id="IPR020581">
    <property type="entry name" value="GDC_P"/>
</dbReference>
<dbReference type="PANTHER" id="PTHR11773:SF1">
    <property type="entry name" value="GLYCINE DEHYDROGENASE (DECARBOXYLATING), MITOCHONDRIAL"/>
    <property type="match status" value="1"/>
</dbReference>
<dbReference type="SUPFAM" id="SSF53383">
    <property type="entry name" value="PLP-dependent transferases"/>
    <property type="match status" value="2"/>
</dbReference>
<dbReference type="EC" id="1.4.4.2" evidence="7"/>
<evidence type="ECO:0000313" key="10">
    <source>
        <dbReference type="EMBL" id="KAF8445594.1"/>
    </source>
</evidence>